<accession>A0ABP7W5E1</accession>
<dbReference type="SUPFAM" id="SSF52540">
    <property type="entry name" value="P-loop containing nucleoside triphosphate hydrolases"/>
    <property type="match status" value="1"/>
</dbReference>
<gene>
    <name evidence="2" type="ORF">GCM10022214_45190</name>
</gene>
<dbReference type="Pfam" id="PF09848">
    <property type="entry name" value="SLFN-g3_helicase"/>
    <property type="match status" value="1"/>
</dbReference>
<dbReference type="Proteomes" id="UP001500683">
    <property type="component" value="Unassembled WGS sequence"/>
</dbReference>
<dbReference type="Gene3D" id="3.40.50.300">
    <property type="entry name" value="P-loop containing nucleotide triphosphate hydrolases"/>
    <property type="match status" value="1"/>
</dbReference>
<evidence type="ECO:0000313" key="3">
    <source>
        <dbReference type="Proteomes" id="UP001500683"/>
    </source>
</evidence>
<sequence length="625" mass="69679">MSQESAAEKAIVERLARNLKKVSGRTATAAQKRAWRNSLTALAGTLVDAGLGQVEALVEFPMPHLKSSQADVVLAGVDAYTGGDVFVVVELKQHERVEYYESDDTQVIWDPRHGPKPHPALQVEGYRDQIAKFCGAVENHPESVRGLVYLHNMPRHQISKLTGLALEKNVSLFGQSERGDLIRFLQGQFAAEPGAAAADRLLSGGVRLRRDLLEQAWETLKGRDRFVLLDRQIEAYRTVLHAVDEAYRSDSKQVVIISGGPGSGKSAIALSLLADLARQGRKVQHATGSRAFTETLRRHVARDGDTKKLFHYFADYAQTPKNEIDVLIADEAHRARTKSFVRFHPDKQSDRHQIDTMINAARVPVFLLDENQAVKPGETGTIATIKSYAQKHSAVFHHVPLAGQWRCGGSAVYDHWVRMLLGLGEEEGAWNHDEPPIPWEGDPGFDIILAESPQEMEDILRSKLEDSWSARITAGYCWPWSDPLPDKSLVPDVRIGEWERPWNAKSKSRVGEAPPSDLWATRDGGFDQVGCIYTAQGLEYDWAGVIIGEDLIARDDRLVTCREANQDPKLGRRSPRSVPQVEFDRLVRNVYKVLLTRGLRGMVIYAVDAETQAFLGKLINSTKQT</sequence>
<evidence type="ECO:0000313" key="2">
    <source>
        <dbReference type="EMBL" id="GAA4081327.1"/>
    </source>
</evidence>
<dbReference type="SMART" id="SM00382">
    <property type="entry name" value="AAA"/>
    <property type="match status" value="1"/>
</dbReference>
<organism evidence="2 3">
    <name type="scientific">Actinomadura miaoliensis</name>
    <dbReference type="NCBI Taxonomy" id="430685"/>
    <lineage>
        <taxon>Bacteria</taxon>
        <taxon>Bacillati</taxon>
        <taxon>Actinomycetota</taxon>
        <taxon>Actinomycetes</taxon>
        <taxon>Streptosporangiales</taxon>
        <taxon>Thermomonosporaceae</taxon>
        <taxon>Actinomadura</taxon>
    </lineage>
</organism>
<name>A0ABP7W5E1_9ACTN</name>
<protein>
    <submittedName>
        <fullName evidence="2">DUF2075 domain-containing protein</fullName>
    </submittedName>
</protein>
<reference evidence="3" key="1">
    <citation type="journal article" date="2019" name="Int. J. Syst. Evol. Microbiol.">
        <title>The Global Catalogue of Microorganisms (GCM) 10K type strain sequencing project: providing services to taxonomists for standard genome sequencing and annotation.</title>
        <authorList>
            <consortium name="The Broad Institute Genomics Platform"/>
            <consortium name="The Broad Institute Genome Sequencing Center for Infectious Disease"/>
            <person name="Wu L."/>
            <person name="Ma J."/>
        </authorList>
    </citation>
    <scope>NUCLEOTIDE SEQUENCE [LARGE SCALE GENOMIC DNA]</scope>
    <source>
        <strain evidence="3">JCM 16702</strain>
    </source>
</reference>
<keyword evidence="3" id="KW-1185">Reference proteome</keyword>
<dbReference type="InterPro" id="IPR018647">
    <property type="entry name" value="SLFN_3-like_DNA/RNA_helicase"/>
</dbReference>
<dbReference type="InterPro" id="IPR027417">
    <property type="entry name" value="P-loop_NTPase"/>
</dbReference>
<evidence type="ECO:0000259" key="1">
    <source>
        <dbReference type="SMART" id="SM00382"/>
    </source>
</evidence>
<proteinExistence type="predicted"/>
<dbReference type="EMBL" id="BAAAZG010000029">
    <property type="protein sequence ID" value="GAA4081327.1"/>
    <property type="molecule type" value="Genomic_DNA"/>
</dbReference>
<comment type="caution">
    <text evidence="2">The sequence shown here is derived from an EMBL/GenBank/DDBJ whole genome shotgun (WGS) entry which is preliminary data.</text>
</comment>
<feature type="domain" description="AAA+ ATPase" evidence="1">
    <location>
        <begin position="251"/>
        <end position="378"/>
    </location>
</feature>
<dbReference type="InterPro" id="IPR003593">
    <property type="entry name" value="AAA+_ATPase"/>
</dbReference>